<accession>N8X390</accession>
<sequence length="403" mass="46276">MKIQTQFGTVNVLTNCPLLDSTEYLEFKTEVHENYDGSEDRLNLRDQPRQELRFKYVTFRKALGDMFHMLYANQRGLWGIPMKQIKLKIPDFDSGFLPFNTELTRADFRVGFILLESSEGVQVAEITEIGRYVVTQQEIRDHETDEIIQKEVIEFEDGFRFSKKITATNAYMSPLRICIIDGDVSIAASGFYAGQEITFKVLDEDCPDDEGDEPEQYKGEDIYFKPLVLEGDSLSMALTQHQVIVDGEIGGFQDFTNWDKPRYTKPFKSILKSKEEYSQYKNFLFRRLGKYKAFWMPLYEKHLNVTSSGLNWIKVDNDYIIEADRKNLAVKINGIWSAHSITAINKNGSKTRLTVSPSLDVLQSQIESVCYLGLYRLAADSVEFSFLGNSISQVNVPIVELHS</sequence>
<dbReference type="HOGENOM" id="CLU_682616_0_0_6"/>
<organism evidence="1 2">
    <name type="scientific">Acinetobacter guillouiae NIPH 991</name>
    <dbReference type="NCBI Taxonomy" id="1217656"/>
    <lineage>
        <taxon>Bacteria</taxon>
        <taxon>Pseudomonadati</taxon>
        <taxon>Pseudomonadota</taxon>
        <taxon>Gammaproteobacteria</taxon>
        <taxon>Moraxellales</taxon>
        <taxon>Moraxellaceae</taxon>
        <taxon>Acinetobacter</taxon>
    </lineage>
</organism>
<dbReference type="RefSeq" id="WP_004817423.1">
    <property type="nucleotide sequence ID" value="NZ_KB849455.1"/>
</dbReference>
<keyword evidence="2" id="KW-1185">Reference proteome</keyword>
<name>N8X390_ACIGI</name>
<dbReference type="AlphaFoldDB" id="N8X390"/>
<dbReference type="Proteomes" id="UP000013148">
    <property type="component" value="Unassembled WGS sequence"/>
</dbReference>
<evidence type="ECO:0000313" key="2">
    <source>
        <dbReference type="Proteomes" id="UP000013148"/>
    </source>
</evidence>
<dbReference type="PATRIC" id="fig|1217656.3.peg.513"/>
<comment type="caution">
    <text evidence="1">The sequence shown here is derived from an EMBL/GenBank/DDBJ whole genome shotgun (WGS) entry which is preliminary data.</text>
</comment>
<proteinExistence type="predicted"/>
<protein>
    <submittedName>
        <fullName evidence="1">Uncharacterized protein</fullName>
    </submittedName>
</protein>
<evidence type="ECO:0000313" key="1">
    <source>
        <dbReference type="EMBL" id="ENV18726.1"/>
    </source>
</evidence>
<reference evidence="1 2" key="1">
    <citation type="submission" date="2013-02" db="EMBL/GenBank/DDBJ databases">
        <title>The Genome Sequence of Acinetobacter guillouiae NIPH 991.</title>
        <authorList>
            <consortium name="The Broad Institute Genome Sequencing Platform"/>
            <consortium name="The Broad Institute Genome Sequencing Center for Infectious Disease"/>
            <person name="Cerqueira G."/>
            <person name="Feldgarden M."/>
            <person name="Courvalin P."/>
            <person name="Perichon B."/>
            <person name="Grillot-Courvalin C."/>
            <person name="Clermont D."/>
            <person name="Rocha E."/>
            <person name="Yoon E.-J."/>
            <person name="Nemec A."/>
            <person name="Walker B."/>
            <person name="Young S.K."/>
            <person name="Zeng Q."/>
            <person name="Gargeya S."/>
            <person name="Fitzgerald M."/>
            <person name="Haas B."/>
            <person name="Abouelleil A."/>
            <person name="Alvarado L."/>
            <person name="Arachchi H.M."/>
            <person name="Berlin A.M."/>
            <person name="Chapman S.B."/>
            <person name="Dewar J."/>
            <person name="Goldberg J."/>
            <person name="Griggs A."/>
            <person name="Gujja S."/>
            <person name="Hansen M."/>
            <person name="Howarth C."/>
            <person name="Imamovic A."/>
            <person name="Larimer J."/>
            <person name="McCowan C."/>
            <person name="Murphy C."/>
            <person name="Neiman D."/>
            <person name="Pearson M."/>
            <person name="Priest M."/>
            <person name="Roberts A."/>
            <person name="Saif S."/>
            <person name="Shea T."/>
            <person name="Sisk P."/>
            <person name="Sykes S."/>
            <person name="Wortman J."/>
            <person name="Nusbaum C."/>
            <person name="Birren B."/>
        </authorList>
    </citation>
    <scope>NUCLEOTIDE SEQUENCE [LARGE SCALE GENOMIC DNA]</scope>
    <source>
        <strain evidence="1 2">NIPH 991</strain>
    </source>
</reference>
<dbReference type="EMBL" id="APPJ01000004">
    <property type="protein sequence ID" value="ENV18726.1"/>
    <property type="molecule type" value="Genomic_DNA"/>
</dbReference>
<dbReference type="eggNOG" id="ENOG502ZBXT">
    <property type="taxonomic scope" value="Bacteria"/>
</dbReference>
<gene>
    <name evidence="1" type="ORF">F964_00526</name>
</gene>